<keyword evidence="1" id="KW-0677">Repeat</keyword>
<keyword evidence="3" id="KW-1185">Reference proteome</keyword>
<dbReference type="InterPro" id="IPR046960">
    <property type="entry name" value="PPR_At4g14850-like_plant"/>
</dbReference>
<evidence type="ECO:0008006" key="4">
    <source>
        <dbReference type="Google" id="ProtNLM"/>
    </source>
</evidence>
<dbReference type="GO" id="GO:0003723">
    <property type="term" value="F:RNA binding"/>
    <property type="evidence" value="ECO:0007669"/>
    <property type="project" value="InterPro"/>
</dbReference>
<accession>A0AAV0K2X6</accession>
<reference evidence="2" key="1">
    <citation type="submission" date="2022-08" db="EMBL/GenBank/DDBJ databases">
        <authorList>
            <person name="Gutierrez-Valencia J."/>
        </authorList>
    </citation>
    <scope>NUCLEOTIDE SEQUENCE</scope>
</reference>
<evidence type="ECO:0000313" key="3">
    <source>
        <dbReference type="Proteomes" id="UP001154282"/>
    </source>
</evidence>
<evidence type="ECO:0000256" key="1">
    <source>
        <dbReference type="ARBA" id="ARBA00022737"/>
    </source>
</evidence>
<organism evidence="2 3">
    <name type="scientific">Linum tenue</name>
    <dbReference type="NCBI Taxonomy" id="586396"/>
    <lineage>
        <taxon>Eukaryota</taxon>
        <taxon>Viridiplantae</taxon>
        <taxon>Streptophyta</taxon>
        <taxon>Embryophyta</taxon>
        <taxon>Tracheophyta</taxon>
        <taxon>Spermatophyta</taxon>
        <taxon>Magnoliopsida</taxon>
        <taxon>eudicotyledons</taxon>
        <taxon>Gunneridae</taxon>
        <taxon>Pentapetalae</taxon>
        <taxon>rosids</taxon>
        <taxon>fabids</taxon>
        <taxon>Malpighiales</taxon>
        <taxon>Linaceae</taxon>
        <taxon>Linum</taxon>
    </lineage>
</organism>
<proteinExistence type="predicted"/>
<dbReference type="GO" id="GO:0009451">
    <property type="term" value="P:RNA modification"/>
    <property type="evidence" value="ECO:0007669"/>
    <property type="project" value="InterPro"/>
</dbReference>
<dbReference type="Gene3D" id="1.25.40.10">
    <property type="entry name" value="Tetratricopeptide repeat domain"/>
    <property type="match status" value="1"/>
</dbReference>
<dbReference type="InterPro" id="IPR011990">
    <property type="entry name" value="TPR-like_helical_dom_sf"/>
</dbReference>
<sequence>MWNAIIDEITYLCLLSACAHGGLVKEAWFFFDCQAYEFVSRMPVEPTPSMLGALFNGCLNHKRLDLAEIVGRKLIEMQPDNDGRYVGLANVYAEVKRWDECRNTRGEMERKGVKKTRGYSIVV</sequence>
<dbReference type="Pfam" id="PF01535">
    <property type="entry name" value="PPR"/>
    <property type="match status" value="1"/>
</dbReference>
<dbReference type="PANTHER" id="PTHR47926:SF483">
    <property type="entry name" value="TETRATRICOPEPTIDE-LIKE HELICAL DOMAIN SUPERFAMILY"/>
    <property type="match status" value="1"/>
</dbReference>
<dbReference type="PANTHER" id="PTHR47926">
    <property type="entry name" value="PENTATRICOPEPTIDE REPEAT-CONTAINING PROTEIN"/>
    <property type="match status" value="1"/>
</dbReference>
<dbReference type="Pfam" id="PF20431">
    <property type="entry name" value="E_motif"/>
    <property type="match status" value="1"/>
</dbReference>
<evidence type="ECO:0000313" key="2">
    <source>
        <dbReference type="EMBL" id="CAI0416356.1"/>
    </source>
</evidence>
<protein>
    <recommendedName>
        <fullName evidence="4">Pentatricopeptide repeat-containing protein</fullName>
    </recommendedName>
</protein>
<dbReference type="Proteomes" id="UP001154282">
    <property type="component" value="Unassembled WGS sequence"/>
</dbReference>
<dbReference type="AlphaFoldDB" id="A0AAV0K2X6"/>
<gene>
    <name evidence="2" type="ORF">LITE_LOCUS16935</name>
</gene>
<name>A0AAV0K2X6_9ROSI</name>
<dbReference type="InterPro" id="IPR002885">
    <property type="entry name" value="PPR_rpt"/>
</dbReference>
<dbReference type="EMBL" id="CAMGYJ010000005">
    <property type="protein sequence ID" value="CAI0416356.1"/>
    <property type="molecule type" value="Genomic_DNA"/>
</dbReference>
<comment type="caution">
    <text evidence="2">The sequence shown here is derived from an EMBL/GenBank/DDBJ whole genome shotgun (WGS) entry which is preliminary data.</text>
</comment>
<dbReference type="InterPro" id="IPR046848">
    <property type="entry name" value="E_motif"/>
</dbReference>